<dbReference type="EMBL" id="OZ035824">
    <property type="protein sequence ID" value="CAL1592018.1"/>
    <property type="molecule type" value="Genomic_DNA"/>
</dbReference>
<keyword evidence="2" id="KW-1185">Reference proteome</keyword>
<proteinExistence type="predicted"/>
<evidence type="ECO:0000313" key="2">
    <source>
        <dbReference type="Proteomes" id="UP001497482"/>
    </source>
</evidence>
<accession>A0AAV2KPP9</accession>
<reference evidence="1 2" key="1">
    <citation type="submission" date="2024-04" db="EMBL/GenBank/DDBJ databases">
        <authorList>
            <person name="Waldvogel A.-M."/>
            <person name="Schoenle A."/>
        </authorList>
    </citation>
    <scope>NUCLEOTIDE SEQUENCE [LARGE SCALE GENOMIC DNA]</scope>
</reference>
<dbReference type="AlphaFoldDB" id="A0AAV2KPP9"/>
<organism evidence="1 2">
    <name type="scientific">Knipowitschia caucasica</name>
    <name type="common">Caucasian dwarf goby</name>
    <name type="synonym">Pomatoschistus caucasicus</name>
    <dbReference type="NCBI Taxonomy" id="637954"/>
    <lineage>
        <taxon>Eukaryota</taxon>
        <taxon>Metazoa</taxon>
        <taxon>Chordata</taxon>
        <taxon>Craniata</taxon>
        <taxon>Vertebrata</taxon>
        <taxon>Euteleostomi</taxon>
        <taxon>Actinopterygii</taxon>
        <taxon>Neopterygii</taxon>
        <taxon>Teleostei</taxon>
        <taxon>Neoteleostei</taxon>
        <taxon>Acanthomorphata</taxon>
        <taxon>Gobiaria</taxon>
        <taxon>Gobiiformes</taxon>
        <taxon>Gobioidei</taxon>
        <taxon>Gobiidae</taxon>
        <taxon>Gobiinae</taxon>
        <taxon>Knipowitschia</taxon>
    </lineage>
</organism>
<evidence type="ECO:0000313" key="1">
    <source>
        <dbReference type="EMBL" id="CAL1592018.1"/>
    </source>
</evidence>
<dbReference type="Proteomes" id="UP001497482">
    <property type="component" value="Chromosome 2"/>
</dbReference>
<name>A0AAV2KPP9_KNICA</name>
<protein>
    <submittedName>
        <fullName evidence="1">Uncharacterized protein</fullName>
    </submittedName>
</protein>
<sequence length="77" mass="8084">MSVVGCSEVGVSLRWCPIGAVPHPSPLHCPASALEEGQSGTCSVVGMMYDESGVSITVPALPKARRHGRKDQEPVKL</sequence>
<gene>
    <name evidence="1" type="ORF">KC01_LOCUS21337</name>
</gene>